<reference evidence="1" key="1">
    <citation type="journal article" date="2015" name="ISME J.">
        <title>Draft Genome Sequence of Streptomyces incarnatus NRRL8089, which Produces the Nucleoside Antibiotic Sinefungin.</title>
        <authorList>
            <person name="Oshima K."/>
            <person name="Hattori M."/>
            <person name="Shimizu H."/>
            <person name="Fukuda K."/>
            <person name="Nemoto M."/>
            <person name="Inagaki K."/>
            <person name="Tamura T."/>
        </authorList>
    </citation>
    <scope>NUCLEOTIDE SEQUENCE</scope>
    <source>
        <strain evidence="1">FACHB-1375</strain>
    </source>
</reference>
<gene>
    <name evidence="1" type="ORF">H6G03_05105</name>
</gene>
<evidence type="ECO:0000313" key="2">
    <source>
        <dbReference type="Proteomes" id="UP000641646"/>
    </source>
</evidence>
<dbReference type="SUPFAM" id="SSF53649">
    <property type="entry name" value="Alkaline phosphatase-like"/>
    <property type="match status" value="1"/>
</dbReference>
<reference evidence="1" key="2">
    <citation type="submission" date="2020-08" db="EMBL/GenBank/DDBJ databases">
        <authorList>
            <person name="Chen M."/>
            <person name="Teng W."/>
            <person name="Zhao L."/>
            <person name="Hu C."/>
            <person name="Zhou Y."/>
            <person name="Han B."/>
            <person name="Song L."/>
            <person name="Shu W."/>
        </authorList>
    </citation>
    <scope>NUCLEOTIDE SEQUENCE</scope>
    <source>
        <strain evidence="1">FACHB-1375</strain>
    </source>
</reference>
<dbReference type="Proteomes" id="UP000641646">
    <property type="component" value="Unassembled WGS sequence"/>
</dbReference>
<accession>A0A926ZFA3</accession>
<dbReference type="InterPro" id="IPR002591">
    <property type="entry name" value="Phosphodiest/P_Trfase"/>
</dbReference>
<protein>
    <submittedName>
        <fullName evidence="1">Alkaline phosphatase family protein</fullName>
    </submittedName>
</protein>
<keyword evidence="2" id="KW-1185">Reference proteome</keyword>
<sequence length="291" mass="32229">MADAVGNPIKDVYIALDAAVGRLLQQVGEETTVFVLASHGMGPHYDGTFILDDILRRLKNVKMPTIGNQVSQVLSSSWEQTPILREILKPLRNYIWKPLRNRFWKSDKPVREALKEPDNSSRKCLTIPNNDTYGGIRINLVGREPKGKINPGSEYEAFCQHLTEDLMAVVNVDTGKPLVSKVIRTADFYKGEMMAHLPDLMVEWNREAPISKVYSPKIGTIEKTFTGVRTGDHKGDGLVFAIGPSIQPGQIQESISVMDFAPTIASILEVPLTDVDGKAIEAFCGKVLINN</sequence>
<dbReference type="Gene3D" id="3.40.720.10">
    <property type="entry name" value="Alkaline Phosphatase, subunit A"/>
    <property type="match status" value="1"/>
</dbReference>
<dbReference type="InterPro" id="IPR017850">
    <property type="entry name" value="Alkaline_phosphatase_core_sf"/>
</dbReference>
<dbReference type="AlphaFoldDB" id="A0A926ZFA3"/>
<proteinExistence type="predicted"/>
<comment type="caution">
    <text evidence="1">The sequence shown here is derived from an EMBL/GenBank/DDBJ whole genome shotgun (WGS) entry which is preliminary data.</text>
</comment>
<name>A0A926ZFA3_9CYAN</name>
<evidence type="ECO:0000313" key="1">
    <source>
        <dbReference type="EMBL" id="MBD2180489.1"/>
    </source>
</evidence>
<organism evidence="1 2">
    <name type="scientific">Aerosakkonema funiforme FACHB-1375</name>
    <dbReference type="NCBI Taxonomy" id="2949571"/>
    <lineage>
        <taxon>Bacteria</taxon>
        <taxon>Bacillati</taxon>
        <taxon>Cyanobacteriota</taxon>
        <taxon>Cyanophyceae</taxon>
        <taxon>Oscillatoriophycideae</taxon>
        <taxon>Aerosakkonematales</taxon>
        <taxon>Aerosakkonemataceae</taxon>
        <taxon>Aerosakkonema</taxon>
    </lineage>
</organism>
<dbReference type="Pfam" id="PF01663">
    <property type="entry name" value="Phosphodiest"/>
    <property type="match status" value="1"/>
</dbReference>
<dbReference type="EMBL" id="JACJPW010000009">
    <property type="protein sequence ID" value="MBD2180489.1"/>
    <property type="molecule type" value="Genomic_DNA"/>
</dbReference>